<dbReference type="InterPro" id="IPR014001">
    <property type="entry name" value="Helicase_ATP-bd"/>
</dbReference>
<evidence type="ECO:0000259" key="2">
    <source>
        <dbReference type="SMART" id="SM00487"/>
    </source>
</evidence>
<protein>
    <recommendedName>
        <fullName evidence="2">Helicase ATP-binding domain-containing protein</fullName>
    </recommendedName>
</protein>
<accession>A0A6C0LG98</accession>
<dbReference type="EMBL" id="MN740490">
    <property type="protein sequence ID" value="QHU29507.1"/>
    <property type="molecule type" value="Genomic_DNA"/>
</dbReference>
<evidence type="ECO:0000313" key="3">
    <source>
        <dbReference type="EMBL" id="QHU29507.1"/>
    </source>
</evidence>
<reference evidence="3" key="1">
    <citation type="journal article" date="2020" name="Nature">
        <title>Giant virus diversity and host interactions through global metagenomics.</title>
        <authorList>
            <person name="Schulz F."/>
            <person name="Roux S."/>
            <person name="Paez-Espino D."/>
            <person name="Jungbluth S."/>
            <person name="Walsh D.A."/>
            <person name="Denef V.J."/>
            <person name="McMahon K.D."/>
            <person name="Konstantinidis K.T."/>
            <person name="Eloe-Fadrosh E.A."/>
            <person name="Kyrpides N.C."/>
            <person name="Woyke T."/>
        </authorList>
    </citation>
    <scope>NUCLEOTIDE SEQUENCE</scope>
    <source>
        <strain evidence="3">GVMAG-M-3300027804-48</strain>
    </source>
</reference>
<dbReference type="PANTHER" id="PTHR47396:SF1">
    <property type="entry name" value="ATP-DEPENDENT HELICASE IRC3-RELATED"/>
    <property type="match status" value="1"/>
</dbReference>
<organism evidence="3">
    <name type="scientific">viral metagenome</name>
    <dbReference type="NCBI Taxonomy" id="1070528"/>
    <lineage>
        <taxon>unclassified sequences</taxon>
        <taxon>metagenomes</taxon>
        <taxon>organismal metagenomes</taxon>
    </lineage>
</organism>
<dbReference type="InterPro" id="IPR050742">
    <property type="entry name" value="Helicase_Restrict-Modif_Enz"/>
</dbReference>
<sequence length="736" mass="87832">MKYLYIQENKDWNSENKFKYGYTENPKNRIISEQHSHKSVYIALYECFETDNYIYSFKEYDKIISRLRNLDNYQIIQEKIEFNINDISKFIEIKQFLINDGGGTEFIKSNQGIELLDFIFIHVFKEIGINTRKLSKDEIDTINNENNSNDDKNDGNDNDNDNENDKENKLRDYQINIIDKYSIDALIKTHKFYLELATGAGKSTIIYYTLNNIILKNIHPYYTIIIFTPRINISSQNIEYKYLKIFKRKFNVYYNKKIKSFNKSSYNIISCCIQSYQSIYDDFIIKYDIDNIIIWFDEAHYTIENWVSNYNCHYKQFYLNDNKRIVYRLFTSASPNKNIVKSNINIFGELYSPISVRNLIKDKWLAPIQPHIMEFDEVENEGEDDDGKKKYYYYINTILNTFQILNKTIGLNFHNSCKNAEFAFHAHYDKFINSQTNIKPYILISDEKINKKVSEKLNDNYKYLLNFQDFHKEPNNAIAYIVNMYNMGYDNYKIDFLSFGDPKLSNKDIIQSIGRGIRPDKLDDNGKNKLKINDIIIPIYNTSDNDDIYIKFSKIKEILQYLIYDIGLDIKDIKIYNRKLEQKNKIIASSNPEELAEYKIISNIIKWDIEPSSEKWNLTKIINHLINNNIHDYNSYLEYISLKENEALNLPLELFKSYSNFDFNYTYKNNSSPYYSRDECIEAIKRYKIDFIEDDDIDKEDNNQIIEFLHNKDPKIPNHIFWNYYGGSIKDYILFP</sequence>
<dbReference type="PANTHER" id="PTHR47396">
    <property type="entry name" value="TYPE I RESTRICTION ENZYME ECOKI R PROTEIN"/>
    <property type="match status" value="1"/>
</dbReference>
<dbReference type="SUPFAM" id="SSF52540">
    <property type="entry name" value="P-loop containing nucleoside triphosphate hydrolases"/>
    <property type="match status" value="2"/>
</dbReference>
<dbReference type="Pfam" id="PF04851">
    <property type="entry name" value="ResIII"/>
    <property type="match status" value="1"/>
</dbReference>
<dbReference type="SMART" id="SM00487">
    <property type="entry name" value="DEXDc"/>
    <property type="match status" value="1"/>
</dbReference>
<dbReference type="GO" id="GO:0016787">
    <property type="term" value="F:hydrolase activity"/>
    <property type="evidence" value="ECO:0007669"/>
    <property type="project" value="InterPro"/>
</dbReference>
<dbReference type="GO" id="GO:0005524">
    <property type="term" value="F:ATP binding"/>
    <property type="evidence" value="ECO:0007669"/>
    <property type="project" value="InterPro"/>
</dbReference>
<dbReference type="GO" id="GO:0005829">
    <property type="term" value="C:cytosol"/>
    <property type="evidence" value="ECO:0007669"/>
    <property type="project" value="TreeGrafter"/>
</dbReference>
<name>A0A6C0LG98_9ZZZZ</name>
<dbReference type="InterPro" id="IPR027417">
    <property type="entry name" value="P-loop_NTPase"/>
</dbReference>
<proteinExistence type="predicted"/>
<evidence type="ECO:0000256" key="1">
    <source>
        <dbReference type="SAM" id="MobiDB-lite"/>
    </source>
</evidence>
<dbReference type="InterPro" id="IPR006935">
    <property type="entry name" value="Helicase/UvrB_N"/>
</dbReference>
<feature type="region of interest" description="Disordered" evidence="1">
    <location>
        <begin position="142"/>
        <end position="166"/>
    </location>
</feature>
<dbReference type="AlphaFoldDB" id="A0A6C0LG98"/>
<feature type="domain" description="Helicase ATP-binding" evidence="2">
    <location>
        <begin position="166"/>
        <end position="363"/>
    </location>
</feature>
<dbReference type="Gene3D" id="3.40.50.300">
    <property type="entry name" value="P-loop containing nucleotide triphosphate hydrolases"/>
    <property type="match status" value="2"/>
</dbReference>
<dbReference type="GO" id="GO:0003677">
    <property type="term" value="F:DNA binding"/>
    <property type="evidence" value="ECO:0007669"/>
    <property type="project" value="InterPro"/>
</dbReference>